<keyword evidence="3" id="KW-1185">Reference proteome</keyword>
<evidence type="ECO:0000256" key="1">
    <source>
        <dbReference type="SAM" id="Phobius"/>
    </source>
</evidence>
<evidence type="ECO:0000313" key="2">
    <source>
        <dbReference type="EMBL" id="MDI3423436.1"/>
    </source>
</evidence>
<gene>
    <name evidence="2" type="ORF">QIT00_33660</name>
</gene>
<keyword evidence="1" id="KW-1133">Transmembrane helix</keyword>
<accession>A0ABT6T754</accession>
<sequence length="68" mass="7379">MPAPAHPRATPEQRGRITAELPWWALALPTVAFVLLLSLVLDPADAHAAVGRLPHLDVLAQLRQALPF</sequence>
<keyword evidence="1" id="KW-0472">Membrane</keyword>
<dbReference type="EMBL" id="JASCIS010000054">
    <property type="protein sequence ID" value="MDI3423436.1"/>
    <property type="molecule type" value="Genomic_DNA"/>
</dbReference>
<dbReference type="Proteomes" id="UP001237105">
    <property type="component" value="Unassembled WGS sequence"/>
</dbReference>
<feature type="transmembrane region" description="Helical" evidence="1">
    <location>
        <begin position="21"/>
        <end position="41"/>
    </location>
</feature>
<name>A0ABT6T754_9ACTN</name>
<reference evidence="2 3" key="1">
    <citation type="submission" date="2023-05" db="EMBL/GenBank/DDBJ databases">
        <title>Draft genome sequence of Streptomyces sp. B-S-A12 isolated from a cave soil in Thailand.</title>
        <authorList>
            <person name="Chamroensaksri N."/>
            <person name="Muangham S."/>
        </authorList>
    </citation>
    <scope>NUCLEOTIDE SEQUENCE [LARGE SCALE GENOMIC DNA]</scope>
    <source>
        <strain evidence="2 3">B-S-A12</strain>
    </source>
</reference>
<comment type="caution">
    <text evidence="2">The sequence shown here is derived from an EMBL/GenBank/DDBJ whole genome shotgun (WGS) entry which is preliminary data.</text>
</comment>
<proteinExistence type="predicted"/>
<dbReference type="RefSeq" id="WP_282539277.1">
    <property type="nucleotide sequence ID" value="NZ_JASCIS010000054.1"/>
</dbReference>
<protein>
    <submittedName>
        <fullName evidence="2">Uncharacterized protein</fullName>
    </submittedName>
</protein>
<organism evidence="2 3">
    <name type="scientific">Streptomyces luteolus</name>
    <dbReference type="NCBI Taxonomy" id="3043615"/>
    <lineage>
        <taxon>Bacteria</taxon>
        <taxon>Bacillati</taxon>
        <taxon>Actinomycetota</taxon>
        <taxon>Actinomycetes</taxon>
        <taxon>Kitasatosporales</taxon>
        <taxon>Streptomycetaceae</taxon>
        <taxon>Streptomyces</taxon>
    </lineage>
</organism>
<keyword evidence="1" id="KW-0812">Transmembrane</keyword>
<evidence type="ECO:0000313" key="3">
    <source>
        <dbReference type="Proteomes" id="UP001237105"/>
    </source>
</evidence>